<gene>
    <name evidence="3" type="ORF">PCON_11515</name>
</gene>
<dbReference type="CDD" id="cd06503">
    <property type="entry name" value="ATP-synt_Fo_b"/>
    <property type="match status" value="1"/>
</dbReference>
<keyword evidence="1" id="KW-0175">Coiled coil</keyword>
<sequence>MSWKNIRAVQVLEIHLHTPQPRIHFIALAPPPSSHLSARRSHATPRTISRPPTKLSARCSRQIATDNLYGSKTHEIAHMTESYNSLFDKQQIIENCMYLFGEDINPLVLTEFISYENGNYYKAFVIDHNESYSALLPTSEWSGPSGKPVKFCLDTGTKGYLVSSSYPLHNSMHYITGLYHAISGLHMLTAQLVNQKKAREQLLNESILQTIEQKVQVLTEAHHISDDAVRDGLRQQLYYRAYTSHARKEAKRRAEVANKVQEVLDSLDDTDDDGDYVDTTMDAMLRRVQQSSATRNPRVPNEADWQGEYVSNVLKDAQRKFRQKLKDQKEKLRKEYEAEAKRSVEEAQALADEKCSKLKAESDRKKTQLCEIIDKMNQAKAHIDAEKDSTIQDLKEDLSVKDQALDKAYRDFEQEREFRKKLHDALEVLHHTEGERKQELLCVKMESEKMAQRIRDLQQQLSNTTTISVDQESEEYDRMTDTGAPDTPTSSSVDGSYFDGQTRAYPW</sequence>
<evidence type="ECO:0000256" key="1">
    <source>
        <dbReference type="SAM" id="Coils"/>
    </source>
</evidence>
<feature type="coiled-coil region" evidence="1">
    <location>
        <begin position="315"/>
        <end position="353"/>
    </location>
</feature>
<evidence type="ECO:0000313" key="4">
    <source>
        <dbReference type="Proteomes" id="UP000018144"/>
    </source>
</evidence>
<keyword evidence="4" id="KW-1185">Reference proteome</keyword>
<organism evidence="3 4">
    <name type="scientific">Pyronema omphalodes (strain CBS 100304)</name>
    <name type="common">Pyronema confluens</name>
    <dbReference type="NCBI Taxonomy" id="1076935"/>
    <lineage>
        <taxon>Eukaryota</taxon>
        <taxon>Fungi</taxon>
        <taxon>Dikarya</taxon>
        <taxon>Ascomycota</taxon>
        <taxon>Pezizomycotina</taxon>
        <taxon>Pezizomycetes</taxon>
        <taxon>Pezizales</taxon>
        <taxon>Pyronemataceae</taxon>
        <taxon>Pyronema</taxon>
    </lineage>
</organism>
<dbReference type="EMBL" id="HF935655">
    <property type="protein sequence ID" value="CCX31845.1"/>
    <property type="molecule type" value="Genomic_DNA"/>
</dbReference>
<evidence type="ECO:0000313" key="3">
    <source>
        <dbReference type="EMBL" id="CCX31845.1"/>
    </source>
</evidence>
<dbReference type="AlphaFoldDB" id="U4LRA2"/>
<dbReference type="Proteomes" id="UP000018144">
    <property type="component" value="Unassembled WGS sequence"/>
</dbReference>
<evidence type="ECO:0000256" key="2">
    <source>
        <dbReference type="SAM" id="MobiDB-lite"/>
    </source>
</evidence>
<accession>U4LRA2</accession>
<proteinExistence type="predicted"/>
<name>U4LRA2_PYROM</name>
<protein>
    <submittedName>
        <fullName evidence="3">Uncharacterized protein</fullName>
    </submittedName>
</protein>
<feature type="region of interest" description="Disordered" evidence="2">
    <location>
        <begin position="462"/>
        <end position="507"/>
    </location>
</feature>
<reference evidence="3 4" key="1">
    <citation type="journal article" date="2013" name="PLoS Genet.">
        <title>The genome and development-dependent transcriptomes of Pyronema confluens: a window into fungal evolution.</title>
        <authorList>
            <person name="Traeger S."/>
            <person name="Altegoer F."/>
            <person name="Freitag M."/>
            <person name="Gabaldon T."/>
            <person name="Kempken F."/>
            <person name="Kumar A."/>
            <person name="Marcet-Houben M."/>
            <person name="Poggeler S."/>
            <person name="Stajich J.E."/>
            <person name="Nowrousian M."/>
        </authorList>
    </citation>
    <scope>NUCLEOTIDE SEQUENCE [LARGE SCALE GENOMIC DNA]</scope>
    <source>
        <strain evidence="4">CBS 100304</strain>
        <tissue evidence="3">Vegetative mycelium</tissue>
    </source>
</reference>